<feature type="region of interest" description="Disordered" evidence="1">
    <location>
        <begin position="128"/>
        <end position="197"/>
    </location>
</feature>
<dbReference type="SUPFAM" id="SSF101447">
    <property type="entry name" value="Formin homology 2 domain (FH2 domain)"/>
    <property type="match status" value="1"/>
</dbReference>
<organism evidence="2 3">
    <name type="scientific">Russula ochroleuca</name>
    <dbReference type="NCBI Taxonomy" id="152965"/>
    <lineage>
        <taxon>Eukaryota</taxon>
        <taxon>Fungi</taxon>
        <taxon>Dikarya</taxon>
        <taxon>Basidiomycota</taxon>
        <taxon>Agaricomycotina</taxon>
        <taxon>Agaricomycetes</taxon>
        <taxon>Russulales</taxon>
        <taxon>Russulaceae</taxon>
        <taxon>Russula</taxon>
    </lineage>
</organism>
<evidence type="ECO:0000313" key="3">
    <source>
        <dbReference type="Proteomes" id="UP000759537"/>
    </source>
</evidence>
<sequence>MVFGLSKSSSRPWTPNSFPGGKSLPSPMLFGPVFPVTGSPYVGVPPPAMALSPMVVPMQMPSPIQTIPITVQHPSPGLQVVPVQFTPSPSFAVLQPPPPPPPPPPQMYVPSPVVPSPPQVFQVIGDGHHVTSGPVGMLVSASPRHQPQQQQGSPGNVTVNLHVKTPERRSRELRDRSPSPSHWQQLQQHQRQQHQQWQQMQEQQQELWRQEQEQRLWQWQQAQQQQQRQWQHEQEQRRLVLDTNVTVPVPISFRGTLSPAR</sequence>
<keyword evidence="3" id="KW-1185">Reference proteome</keyword>
<dbReference type="Proteomes" id="UP000759537">
    <property type="component" value="Unassembled WGS sequence"/>
</dbReference>
<proteinExistence type="predicted"/>
<feature type="region of interest" description="Disordered" evidence="1">
    <location>
        <begin position="1"/>
        <end position="20"/>
    </location>
</feature>
<evidence type="ECO:0000256" key="1">
    <source>
        <dbReference type="SAM" id="MobiDB-lite"/>
    </source>
</evidence>
<dbReference type="OrthoDB" id="10541238at2759"/>
<reference evidence="2" key="2">
    <citation type="journal article" date="2020" name="Nat. Commun.">
        <title>Large-scale genome sequencing of mycorrhizal fungi provides insights into the early evolution of symbiotic traits.</title>
        <authorList>
            <person name="Miyauchi S."/>
            <person name="Kiss E."/>
            <person name="Kuo A."/>
            <person name="Drula E."/>
            <person name="Kohler A."/>
            <person name="Sanchez-Garcia M."/>
            <person name="Morin E."/>
            <person name="Andreopoulos B."/>
            <person name="Barry K.W."/>
            <person name="Bonito G."/>
            <person name="Buee M."/>
            <person name="Carver A."/>
            <person name="Chen C."/>
            <person name="Cichocki N."/>
            <person name="Clum A."/>
            <person name="Culley D."/>
            <person name="Crous P.W."/>
            <person name="Fauchery L."/>
            <person name="Girlanda M."/>
            <person name="Hayes R.D."/>
            <person name="Keri Z."/>
            <person name="LaButti K."/>
            <person name="Lipzen A."/>
            <person name="Lombard V."/>
            <person name="Magnuson J."/>
            <person name="Maillard F."/>
            <person name="Murat C."/>
            <person name="Nolan M."/>
            <person name="Ohm R.A."/>
            <person name="Pangilinan J."/>
            <person name="Pereira M.F."/>
            <person name="Perotto S."/>
            <person name="Peter M."/>
            <person name="Pfister S."/>
            <person name="Riley R."/>
            <person name="Sitrit Y."/>
            <person name="Stielow J.B."/>
            <person name="Szollosi G."/>
            <person name="Zifcakova L."/>
            <person name="Stursova M."/>
            <person name="Spatafora J.W."/>
            <person name="Tedersoo L."/>
            <person name="Vaario L.M."/>
            <person name="Yamada A."/>
            <person name="Yan M."/>
            <person name="Wang P."/>
            <person name="Xu J."/>
            <person name="Bruns T."/>
            <person name="Baldrian P."/>
            <person name="Vilgalys R."/>
            <person name="Dunand C."/>
            <person name="Henrissat B."/>
            <person name="Grigoriev I.V."/>
            <person name="Hibbett D."/>
            <person name="Nagy L.G."/>
            <person name="Martin F.M."/>
        </authorList>
    </citation>
    <scope>NUCLEOTIDE SEQUENCE</scope>
    <source>
        <strain evidence="2">Prilba</strain>
    </source>
</reference>
<feature type="compositionally biased region" description="Polar residues" evidence="1">
    <location>
        <begin position="1"/>
        <end position="17"/>
    </location>
</feature>
<reference evidence="2" key="1">
    <citation type="submission" date="2019-10" db="EMBL/GenBank/DDBJ databases">
        <authorList>
            <consortium name="DOE Joint Genome Institute"/>
            <person name="Kuo A."/>
            <person name="Miyauchi S."/>
            <person name="Kiss E."/>
            <person name="Drula E."/>
            <person name="Kohler A."/>
            <person name="Sanchez-Garcia M."/>
            <person name="Andreopoulos B."/>
            <person name="Barry K.W."/>
            <person name="Bonito G."/>
            <person name="Buee M."/>
            <person name="Carver A."/>
            <person name="Chen C."/>
            <person name="Cichocki N."/>
            <person name="Clum A."/>
            <person name="Culley D."/>
            <person name="Crous P.W."/>
            <person name="Fauchery L."/>
            <person name="Girlanda M."/>
            <person name="Hayes R."/>
            <person name="Keri Z."/>
            <person name="LaButti K."/>
            <person name="Lipzen A."/>
            <person name="Lombard V."/>
            <person name="Magnuson J."/>
            <person name="Maillard F."/>
            <person name="Morin E."/>
            <person name="Murat C."/>
            <person name="Nolan M."/>
            <person name="Ohm R."/>
            <person name="Pangilinan J."/>
            <person name="Pereira M."/>
            <person name="Perotto S."/>
            <person name="Peter M."/>
            <person name="Riley R."/>
            <person name="Sitrit Y."/>
            <person name="Stielow B."/>
            <person name="Szollosi G."/>
            <person name="Zifcakova L."/>
            <person name="Stursova M."/>
            <person name="Spatafora J.W."/>
            <person name="Tedersoo L."/>
            <person name="Vaario L.-M."/>
            <person name="Yamada A."/>
            <person name="Yan M."/>
            <person name="Wang P."/>
            <person name="Xu J."/>
            <person name="Bruns T."/>
            <person name="Baldrian P."/>
            <person name="Vilgalys R."/>
            <person name="Henrissat B."/>
            <person name="Grigoriev I.V."/>
            <person name="Hibbett D."/>
            <person name="Nagy L.G."/>
            <person name="Martin F.M."/>
        </authorList>
    </citation>
    <scope>NUCLEOTIDE SEQUENCE</scope>
    <source>
        <strain evidence="2">Prilba</strain>
    </source>
</reference>
<dbReference type="EMBL" id="WHVB01000039">
    <property type="protein sequence ID" value="KAF8466809.1"/>
    <property type="molecule type" value="Genomic_DNA"/>
</dbReference>
<accession>A0A9P5MNX7</accession>
<feature type="compositionally biased region" description="Basic and acidic residues" evidence="1">
    <location>
        <begin position="164"/>
        <end position="177"/>
    </location>
</feature>
<feature type="compositionally biased region" description="Low complexity" evidence="1">
    <location>
        <begin position="182"/>
        <end position="197"/>
    </location>
</feature>
<comment type="caution">
    <text evidence="2">The sequence shown here is derived from an EMBL/GenBank/DDBJ whole genome shotgun (WGS) entry which is preliminary data.</text>
</comment>
<evidence type="ECO:0000313" key="2">
    <source>
        <dbReference type="EMBL" id="KAF8466809.1"/>
    </source>
</evidence>
<feature type="compositionally biased region" description="Polar residues" evidence="1">
    <location>
        <begin position="143"/>
        <end position="159"/>
    </location>
</feature>
<name>A0A9P5MNX7_9AGAM</name>
<gene>
    <name evidence="2" type="ORF">DFH94DRAFT_698337</name>
</gene>
<dbReference type="AlphaFoldDB" id="A0A9P5MNX7"/>
<protein>
    <submittedName>
        <fullName evidence="2">Uncharacterized protein</fullName>
    </submittedName>
</protein>